<dbReference type="Proteomes" id="UP000095284">
    <property type="component" value="Unplaced"/>
</dbReference>
<sequence>MCGSGFDHSSNNSPNMSISPIKREIGALSKKLEQLEIMVENVNSNPNRYWNTPFTFLIITNANKSEFKVFKANVPAIKGNLQTLAEFAYISHPEMQPEYQDHWVLVIGRWNKTRWEVASGKGELSHDDEYLVIMTRKRFRTYLTNGAIFALESFFCSWDTSVLVTAIFATEFLYNYQWKRVDNEPCTANATQVESECWGVKKVVCKSKKTFLEVYFETKKTISDSIVRFVKDGSRRMSPLNAICAGADELNFNMRCIFDHLVLKILCKIGEDNYQRLIFEYGNSHNTGNSLFQVVNGINLDGNNFSWPRGSELVSKKVEKKEGKTVHHFIYGADANRKIITLHVHNDSSLLDVIPELSDKFEIPISRIGSRLVHLFEGEFVVTKYVKDVHKLAEFAAYLFE</sequence>
<evidence type="ECO:0000313" key="5">
    <source>
        <dbReference type="WBParaSite" id="BXY_0850000.1"/>
    </source>
</evidence>
<proteinExistence type="predicted"/>
<evidence type="ECO:0000313" key="2">
    <source>
        <dbReference type="EMBL" id="CAG9081035.1"/>
    </source>
</evidence>
<evidence type="ECO:0000313" key="1">
    <source>
        <dbReference type="EMBL" id="CAD5208323.1"/>
    </source>
</evidence>
<gene>
    <name evidence="1" type="ORF">BXYJ_LOCUS559</name>
</gene>
<keyword evidence="4" id="KW-1185">Reference proteome</keyword>
<dbReference type="Proteomes" id="UP000659654">
    <property type="component" value="Unassembled WGS sequence"/>
</dbReference>
<dbReference type="AlphaFoldDB" id="A0A1I7S664"/>
<protein>
    <submittedName>
        <fullName evidence="1">(pine wood nematode) hypothetical protein</fullName>
    </submittedName>
</protein>
<evidence type="ECO:0000313" key="3">
    <source>
        <dbReference type="Proteomes" id="UP000095284"/>
    </source>
</evidence>
<dbReference type="Proteomes" id="UP000582659">
    <property type="component" value="Unassembled WGS sequence"/>
</dbReference>
<reference evidence="2" key="2">
    <citation type="submission" date="2020-08" db="EMBL/GenBank/DDBJ databases">
        <authorList>
            <person name="Kikuchi T."/>
        </authorList>
    </citation>
    <scope>NUCLEOTIDE SEQUENCE</scope>
    <source>
        <strain evidence="1">Ka4C1</strain>
    </source>
</reference>
<evidence type="ECO:0000313" key="4">
    <source>
        <dbReference type="Proteomes" id="UP000659654"/>
    </source>
</evidence>
<dbReference type="EMBL" id="CAJFDI010000001">
    <property type="protein sequence ID" value="CAD5208323.1"/>
    <property type="molecule type" value="Genomic_DNA"/>
</dbReference>
<dbReference type="WBParaSite" id="BXY_0850000.1">
    <property type="protein sequence ID" value="BXY_0850000.1"/>
    <property type="gene ID" value="BXY_0850000"/>
</dbReference>
<dbReference type="EMBL" id="CAJFCV020000001">
    <property type="protein sequence ID" value="CAG9081035.1"/>
    <property type="molecule type" value="Genomic_DNA"/>
</dbReference>
<organism evidence="3 5">
    <name type="scientific">Bursaphelenchus xylophilus</name>
    <name type="common">Pinewood nematode worm</name>
    <name type="synonym">Aphelenchoides xylophilus</name>
    <dbReference type="NCBI Taxonomy" id="6326"/>
    <lineage>
        <taxon>Eukaryota</taxon>
        <taxon>Metazoa</taxon>
        <taxon>Ecdysozoa</taxon>
        <taxon>Nematoda</taxon>
        <taxon>Chromadorea</taxon>
        <taxon>Rhabditida</taxon>
        <taxon>Tylenchina</taxon>
        <taxon>Tylenchomorpha</taxon>
        <taxon>Aphelenchoidea</taxon>
        <taxon>Aphelenchoididae</taxon>
        <taxon>Bursaphelenchus</taxon>
    </lineage>
</organism>
<accession>A0A1I7S664</accession>
<dbReference type="SMR" id="A0A1I7S664"/>
<reference evidence="5" key="1">
    <citation type="submission" date="2016-11" db="UniProtKB">
        <authorList>
            <consortium name="WormBaseParasite"/>
        </authorList>
    </citation>
    <scope>IDENTIFICATION</scope>
</reference>
<name>A0A1I7S664_BURXY</name>